<proteinExistence type="predicted"/>
<reference evidence="1 2" key="1">
    <citation type="submission" date="2010-12" db="EMBL/GenBank/DDBJ databases">
        <title>Whole genome sequence of Anaerolinea thermophila UNI-1.</title>
        <authorList>
            <person name="Narita-Yamada S."/>
            <person name="Kishi E."/>
            <person name="Watanabe Y."/>
            <person name="Takasaki K."/>
            <person name="Ankai A."/>
            <person name="Oguchi A."/>
            <person name="Fukui S."/>
            <person name="Takahashi M."/>
            <person name="Yashiro I."/>
            <person name="Hosoyama A."/>
            <person name="Sekiguchi Y."/>
            <person name="Hanada S."/>
            <person name="Fujita N."/>
        </authorList>
    </citation>
    <scope>NUCLEOTIDE SEQUENCE [LARGE SCALE GENOMIC DNA]</scope>
    <source>
        <strain evidence="2">DSM 14523 / JCM 11388 / NBRC 100420 / UNI-1</strain>
    </source>
</reference>
<dbReference type="STRING" id="926569.ANT_24230"/>
<dbReference type="OrthoDB" id="165157at2"/>
<dbReference type="Proteomes" id="UP000008922">
    <property type="component" value="Chromosome"/>
</dbReference>
<dbReference type="AlphaFoldDB" id="E8MYW3"/>
<evidence type="ECO:0000313" key="1">
    <source>
        <dbReference type="EMBL" id="BAJ64449.1"/>
    </source>
</evidence>
<gene>
    <name evidence="1" type="ordered locus">ANT_24230</name>
</gene>
<dbReference type="HOGENOM" id="CLU_2566372_0_0_0"/>
<dbReference type="EMBL" id="AP012029">
    <property type="protein sequence ID" value="BAJ64449.1"/>
    <property type="molecule type" value="Genomic_DNA"/>
</dbReference>
<sequence>MNLYRAQIILEKQQHEQLSQIAHEEGKSISEVARELIRLALRERQRRQMEMAAQILQEDYQNDPELTAFTALDGEDWDETR</sequence>
<keyword evidence="2" id="KW-1185">Reference proteome</keyword>
<dbReference type="GO" id="GO:0006355">
    <property type="term" value="P:regulation of DNA-templated transcription"/>
    <property type="evidence" value="ECO:0007669"/>
    <property type="project" value="InterPro"/>
</dbReference>
<dbReference type="InParanoid" id="E8MYW3"/>
<accession>E8MYW3</accession>
<name>E8MYW3_ANATU</name>
<dbReference type="Gene3D" id="1.10.1220.10">
    <property type="entry name" value="Met repressor-like"/>
    <property type="match status" value="1"/>
</dbReference>
<protein>
    <recommendedName>
        <fullName evidence="3">Ribbon-helix-helix protein CopG domain-containing protein</fullName>
    </recommendedName>
</protein>
<dbReference type="KEGG" id="atm:ANT_24230"/>
<evidence type="ECO:0008006" key="3">
    <source>
        <dbReference type="Google" id="ProtNLM"/>
    </source>
</evidence>
<dbReference type="InterPro" id="IPR013321">
    <property type="entry name" value="Arc_rbn_hlx_hlx"/>
</dbReference>
<dbReference type="RefSeq" id="WP_013560804.1">
    <property type="nucleotide sequence ID" value="NC_014960.1"/>
</dbReference>
<organism evidence="1 2">
    <name type="scientific">Anaerolinea thermophila (strain DSM 14523 / JCM 11388 / NBRC 100420 / UNI-1)</name>
    <dbReference type="NCBI Taxonomy" id="926569"/>
    <lineage>
        <taxon>Bacteria</taxon>
        <taxon>Bacillati</taxon>
        <taxon>Chloroflexota</taxon>
        <taxon>Anaerolineae</taxon>
        <taxon>Anaerolineales</taxon>
        <taxon>Anaerolineaceae</taxon>
        <taxon>Anaerolinea</taxon>
    </lineage>
</organism>
<evidence type="ECO:0000313" key="2">
    <source>
        <dbReference type="Proteomes" id="UP000008922"/>
    </source>
</evidence>